<dbReference type="EMBL" id="QPMH01000004">
    <property type="protein sequence ID" value="RDD62881.1"/>
    <property type="molecule type" value="Genomic_DNA"/>
</dbReference>
<evidence type="ECO:0000256" key="1">
    <source>
        <dbReference type="SAM" id="SignalP"/>
    </source>
</evidence>
<keyword evidence="1" id="KW-0732">Signal</keyword>
<comment type="caution">
    <text evidence="2">The sequence shown here is derived from an EMBL/GenBank/DDBJ whole genome shotgun (WGS) entry which is preliminary data.</text>
</comment>
<reference evidence="2 3" key="1">
    <citation type="submission" date="2018-07" db="EMBL/GenBank/DDBJ databases">
        <title>Venubactetium sediminum gen. nov., sp. nov., isolated from a marine solar saltern.</title>
        <authorList>
            <person name="Wang S."/>
        </authorList>
    </citation>
    <scope>NUCLEOTIDE SEQUENCE [LARGE SCALE GENOMIC DNA]</scope>
    <source>
        <strain evidence="2 3">WD2A32</strain>
    </source>
</reference>
<evidence type="ECO:0000313" key="3">
    <source>
        <dbReference type="Proteomes" id="UP000253941"/>
    </source>
</evidence>
<keyword evidence="3" id="KW-1185">Reference proteome</keyword>
<gene>
    <name evidence="2" type="ORF">DRB17_06910</name>
</gene>
<sequence length="123" mass="13227">MAGIRVQRCLAAGLALAVALAGGAMAAPSEEEIKSRTAEEFGAEVLRMEEAKVAGRTAWLVTLMRHGGNDNAAFKVDTVAIDAETGEPLRGRIGEIPGAENVKSMRTQMIDKRPEVLRGRPWR</sequence>
<dbReference type="Proteomes" id="UP000253941">
    <property type="component" value="Unassembled WGS sequence"/>
</dbReference>
<proteinExistence type="predicted"/>
<dbReference type="AlphaFoldDB" id="A0A369TC10"/>
<accession>A0A369TC10</accession>
<dbReference type="RefSeq" id="WP_114581456.1">
    <property type="nucleotide sequence ID" value="NZ_QPMH01000004.1"/>
</dbReference>
<protein>
    <recommendedName>
        <fullName evidence="4">PepSY domain-containing protein</fullName>
    </recommendedName>
</protein>
<organism evidence="2 3">
    <name type="scientific">Ferruginivarius sediminum</name>
    <dbReference type="NCBI Taxonomy" id="2661937"/>
    <lineage>
        <taxon>Bacteria</taxon>
        <taxon>Pseudomonadati</taxon>
        <taxon>Pseudomonadota</taxon>
        <taxon>Alphaproteobacteria</taxon>
        <taxon>Rhodospirillales</taxon>
        <taxon>Rhodospirillaceae</taxon>
        <taxon>Ferruginivarius</taxon>
    </lineage>
</organism>
<name>A0A369TC10_9PROT</name>
<evidence type="ECO:0000313" key="2">
    <source>
        <dbReference type="EMBL" id="RDD62881.1"/>
    </source>
</evidence>
<feature type="signal peptide" evidence="1">
    <location>
        <begin position="1"/>
        <end position="26"/>
    </location>
</feature>
<feature type="chain" id="PRO_5016579388" description="PepSY domain-containing protein" evidence="1">
    <location>
        <begin position="27"/>
        <end position="123"/>
    </location>
</feature>
<evidence type="ECO:0008006" key="4">
    <source>
        <dbReference type="Google" id="ProtNLM"/>
    </source>
</evidence>